<feature type="domain" description="4Fe-4S ferredoxin-type" evidence="11">
    <location>
        <begin position="364"/>
        <end position="393"/>
    </location>
</feature>
<evidence type="ECO:0000259" key="11">
    <source>
        <dbReference type="PROSITE" id="PS51379"/>
    </source>
</evidence>
<dbReference type="AlphaFoldDB" id="A0A5C8ZDC5"/>
<keyword evidence="4 8" id="KW-0677">Repeat</keyword>
<dbReference type="Pfam" id="PF13375">
    <property type="entry name" value="RnfC_N"/>
    <property type="match status" value="1"/>
</dbReference>
<dbReference type="EMBL" id="VKAD01000001">
    <property type="protein sequence ID" value="TXR54926.1"/>
    <property type="molecule type" value="Genomic_DNA"/>
</dbReference>
<proteinExistence type="inferred from homology"/>
<feature type="compositionally biased region" description="Basic and acidic residues" evidence="10">
    <location>
        <begin position="465"/>
        <end position="480"/>
    </location>
</feature>
<evidence type="ECO:0000313" key="12">
    <source>
        <dbReference type="EMBL" id="TXR54926.1"/>
    </source>
</evidence>
<dbReference type="NCBIfam" id="TIGR01945">
    <property type="entry name" value="rnfC"/>
    <property type="match status" value="1"/>
</dbReference>
<dbReference type="GO" id="GO:0009055">
    <property type="term" value="F:electron transfer activity"/>
    <property type="evidence" value="ECO:0007669"/>
    <property type="project" value="InterPro"/>
</dbReference>
<keyword evidence="7 8" id="KW-0411">Iron-sulfur</keyword>
<evidence type="ECO:0000256" key="4">
    <source>
        <dbReference type="ARBA" id="ARBA00022737"/>
    </source>
</evidence>
<evidence type="ECO:0000313" key="13">
    <source>
        <dbReference type="Proteomes" id="UP000321764"/>
    </source>
</evidence>
<dbReference type="PANTHER" id="PTHR43034">
    <property type="entry name" value="ION-TRANSLOCATING OXIDOREDUCTASE COMPLEX SUBUNIT C"/>
    <property type="match status" value="1"/>
</dbReference>
<dbReference type="GO" id="GO:0051539">
    <property type="term" value="F:4 iron, 4 sulfur cluster binding"/>
    <property type="evidence" value="ECO:0007669"/>
    <property type="project" value="UniProtKB-KW"/>
</dbReference>
<dbReference type="HAMAP" id="MF_00461">
    <property type="entry name" value="RsxC_RnfC"/>
    <property type="match status" value="1"/>
</dbReference>
<dbReference type="Proteomes" id="UP000321764">
    <property type="component" value="Unassembled WGS sequence"/>
</dbReference>
<evidence type="ECO:0000256" key="6">
    <source>
        <dbReference type="ARBA" id="ARBA00023004"/>
    </source>
</evidence>
<evidence type="ECO:0000256" key="5">
    <source>
        <dbReference type="ARBA" id="ARBA00022982"/>
    </source>
</evidence>
<dbReference type="EC" id="7.-.-.-" evidence="8"/>
<sequence>MITMGKAWSIPGGIHPDDKKSLSNQQPIKTAPLPSELWLPLSMHIGAQAIPIVSVGEQVLKGQLIAKAQAGISANIHAPTSGHISAIAEHAFAHESGFAVEAICITPDQKDQWRAQQPWPNWQEKPAAELLQRIHSGGLVGLGGAGFPTDIKYSNKHAKIDTLLINAAECEPYITSDDVLMRFYASEILLGAQISQQLSGANKIIIGIENNKPEAVAALKEAAQQLNMAITLTVVPTKYPSGGEKQLIQLTTGIEVPSAGLPSDVGILCQNVGTLRQIYRTVVHDEPLISRITTVTGMASGQPGNYEVRIGTPIESLLSYVEADLKLADRIIMGGPMMGFAVPDSAAPVMKTTNCLLLPSKKELPPAMADNPCIRCGLCEQACPVNLLPQQMLWAAKNRQLENAALHSLPDCIECGACSYVCPSHIPLVQYFRYAKGETRQEQLDHLKSEQARIRFENRQARQEREALEKENRRKARAEAAAKALAAKKKAQEEAGETGAENKPAEDDPIKAALARAAAKKAAQKAPAADKSVEELQADFDKANARYQKALERIKAAEEEGSEMVNALKKAATKLQEKANSLELLVKQAKDKQ</sequence>
<feature type="binding site" evidence="8">
    <location>
        <position position="418"/>
    </location>
    <ligand>
        <name>[4Fe-4S] cluster</name>
        <dbReference type="ChEBI" id="CHEBI:49883"/>
        <label>2</label>
    </ligand>
</feature>
<comment type="subunit">
    <text evidence="8">The complex is composed of six subunits: RnfA, RnfB, RnfC, RnfD, RnfE and RnfG.</text>
</comment>
<dbReference type="GO" id="GO:0022900">
    <property type="term" value="P:electron transport chain"/>
    <property type="evidence" value="ECO:0007669"/>
    <property type="project" value="UniProtKB-UniRule"/>
</dbReference>
<gene>
    <name evidence="12" type="primary">rsxC</name>
    <name evidence="8" type="synonym">rnfC</name>
    <name evidence="12" type="ORF">FME95_01810</name>
</gene>
<dbReference type="PANTHER" id="PTHR43034:SF2">
    <property type="entry name" value="ION-TRANSLOCATING OXIDOREDUCTASE COMPLEX SUBUNIT C"/>
    <property type="match status" value="1"/>
</dbReference>
<feature type="region of interest" description="Disordered" evidence="10">
    <location>
        <begin position="465"/>
        <end position="508"/>
    </location>
</feature>
<dbReference type="InterPro" id="IPR011538">
    <property type="entry name" value="Nuo51_FMN-bd"/>
</dbReference>
<dbReference type="OrthoDB" id="9767754at2"/>
<feature type="binding site" evidence="8">
    <location>
        <position position="379"/>
    </location>
    <ligand>
        <name>[4Fe-4S] cluster</name>
        <dbReference type="ChEBI" id="CHEBI:49883"/>
        <label>1</label>
    </ligand>
</feature>
<feature type="binding site" evidence="8">
    <location>
        <position position="412"/>
    </location>
    <ligand>
        <name>[4Fe-4S] cluster</name>
        <dbReference type="ChEBI" id="CHEBI:49883"/>
        <label>2</label>
    </ligand>
</feature>
<dbReference type="InterPro" id="IPR037225">
    <property type="entry name" value="Nuo51_FMN-bd_sf"/>
</dbReference>
<dbReference type="SUPFAM" id="SSF46548">
    <property type="entry name" value="alpha-helical ferredoxin"/>
    <property type="match status" value="1"/>
</dbReference>
<comment type="caution">
    <text evidence="12">The sequence shown here is derived from an EMBL/GenBank/DDBJ whole genome shotgun (WGS) entry which is preliminary data.</text>
</comment>
<evidence type="ECO:0000256" key="10">
    <source>
        <dbReference type="SAM" id="MobiDB-lite"/>
    </source>
</evidence>
<feature type="binding site" evidence="8">
    <location>
        <position position="383"/>
    </location>
    <ligand>
        <name>[4Fe-4S] cluster</name>
        <dbReference type="ChEBI" id="CHEBI:49883"/>
        <label>2</label>
    </ligand>
</feature>
<feature type="binding site" evidence="8">
    <location>
        <position position="415"/>
    </location>
    <ligand>
        <name>[4Fe-4S] cluster</name>
        <dbReference type="ChEBI" id="CHEBI:49883"/>
        <label>2</label>
    </ligand>
</feature>
<dbReference type="Gene3D" id="3.30.70.20">
    <property type="match status" value="1"/>
</dbReference>
<dbReference type="Pfam" id="PF01512">
    <property type="entry name" value="Complex1_51K"/>
    <property type="match status" value="1"/>
</dbReference>
<keyword evidence="8" id="KW-1278">Translocase</keyword>
<comment type="cofactor">
    <cofactor evidence="8">
        <name>[4Fe-4S] cluster</name>
        <dbReference type="ChEBI" id="CHEBI:49883"/>
    </cofactor>
    <text evidence="8">Binds 2 [4Fe-4S] clusters per subunit.</text>
</comment>
<comment type="function">
    <text evidence="8">Part of a membrane-bound complex that couples electron transfer with translocation of ions across the membrane.</text>
</comment>
<evidence type="ECO:0000256" key="8">
    <source>
        <dbReference type="HAMAP-Rule" id="MF_00461"/>
    </source>
</evidence>
<feature type="domain" description="4Fe-4S ferredoxin-type" evidence="11">
    <location>
        <begin position="403"/>
        <end position="432"/>
    </location>
</feature>
<dbReference type="PROSITE" id="PS51379">
    <property type="entry name" value="4FE4S_FER_2"/>
    <property type="match status" value="2"/>
</dbReference>
<dbReference type="GO" id="GO:0046872">
    <property type="term" value="F:metal ion binding"/>
    <property type="evidence" value="ECO:0007669"/>
    <property type="project" value="UniProtKB-KW"/>
</dbReference>
<reference evidence="12 13" key="1">
    <citation type="submission" date="2019-07" db="EMBL/GenBank/DDBJ databases">
        <title>Reinekea sp. strain SSH23 genome sequencing and assembly.</title>
        <authorList>
            <person name="Kim I."/>
        </authorList>
    </citation>
    <scope>NUCLEOTIDE SEQUENCE [LARGE SCALE GENOMIC DNA]</scope>
    <source>
        <strain evidence="12 13">SSH23</strain>
    </source>
</reference>
<protein>
    <recommendedName>
        <fullName evidence="8">Ion-translocating oxidoreductase complex subunit C</fullName>
        <ecNumber evidence="8">7.-.-.-</ecNumber>
    </recommendedName>
    <alternativeName>
        <fullName evidence="8">Rnf electron transport complex subunit C</fullName>
    </alternativeName>
</protein>
<keyword evidence="3 8" id="KW-0479">Metal-binding</keyword>
<keyword evidence="5 8" id="KW-0249">Electron transport</keyword>
<keyword evidence="8" id="KW-1003">Cell membrane</keyword>
<comment type="subcellular location">
    <subcellularLocation>
        <location evidence="8">Cell inner membrane</location>
        <topology evidence="8">Peripheral membrane protein</topology>
    </subcellularLocation>
</comment>
<feature type="coiled-coil region" evidence="9">
    <location>
        <begin position="533"/>
        <end position="592"/>
    </location>
</feature>
<keyword evidence="1 8" id="KW-0813">Transport</keyword>
<dbReference type="InterPro" id="IPR010208">
    <property type="entry name" value="Ion_transpt_RnfC/RsxC"/>
</dbReference>
<keyword evidence="6 8" id="KW-0408">Iron</keyword>
<feature type="region of interest" description="Disordered" evidence="10">
    <location>
        <begin position="1"/>
        <end position="27"/>
    </location>
</feature>
<comment type="similarity">
    <text evidence="8">Belongs to the 4Fe4S bacterial-type ferredoxin family. RnfC subfamily.</text>
</comment>
<dbReference type="Gene3D" id="3.40.50.11540">
    <property type="entry name" value="NADH-ubiquinone oxidoreductase 51kDa subunit"/>
    <property type="match status" value="1"/>
</dbReference>
<dbReference type="InterPro" id="IPR017896">
    <property type="entry name" value="4Fe4S_Fe-S-bd"/>
</dbReference>
<keyword evidence="2 8" id="KW-0004">4Fe-4S</keyword>
<evidence type="ECO:0000256" key="1">
    <source>
        <dbReference type="ARBA" id="ARBA00022448"/>
    </source>
</evidence>
<dbReference type="NCBIfam" id="NF003454">
    <property type="entry name" value="PRK05035.1"/>
    <property type="match status" value="1"/>
</dbReference>
<evidence type="ECO:0000256" key="9">
    <source>
        <dbReference type="SAM" id="Coils"/>
    </source>
</evidence>
<name>A0A5C8ZDC5_9GAMM</name>
<keyword evidence="8" id="KW-0472">Membrane</keyword>
<dbReference type="Pfam" id="PF12838">
    <property type="entry name" value="Fer4_7"/>
    <property type="match status" value="1"/>
</dbReference>
<evidence type="ECO:0000256" key="2">
    <source>
        <dbReference type="ARBA" id="ARBA00022485"/>
    </source>
</evidence>
<dbReference type="SUPFAM" id="SSF142019">
    <property type="entry name" value="Nqo1 FMN-binding domain-like"/>
    <property type="match status" value="1"/>
</dbReference>
<keyword evidence="9" id="KW-0175">Coiled coil</keyword>
<feature type="binding site" evidence="8">
    <location>
        <position position="422"/>
    </location>
    <ligand>
        <name>[4Fe-4S] cluster</name>
        <dbReference type="ChEBI" id="CHEBI:49883"/>
        <label>1</label>
    </ligand>
</feature>
<feature type="binding site" evidence="8">
    <location>
        <position position="376"/>
    </location>
    <ligand>
        <name>[4Fe-4S] cluster</name>
        <dbReference type="ChEBI" id="CHEBI:49883"/>
        <label>1</label>
    </ligand>
</feature>
<dbReference type="PROSITE" id="PS00198">
    <property type="entry name" value="4FE4S_FER_1"/>
    <property type="match status" value="2"/>
</dbReference>
<dbReference type="InterPro" id="IPR026902">
    <property type="entry name" value="RnfC_N"/>
</dbReference>
<evidence type="ECO:0000256" key="3">
    <source>
        <dbReference type="ARBA" id="ARBA00022723"/>
    </source>
</evidence>
<dbReference type="InterPro" id="IPR017900">
    <property type="entry name" value="4Fe4S_Fe_S_CS"/>
</dbReference>
<keyword evidence="8" id="KW-0997">Cell inner membrane</keyword>
<evidence type="ECO:0000256" key="7">
    <source>
        <dbReference type="ARBA" id="ARBA00023014"/>
    </source>
</evidence>
<dbReference type="GO" id="GO:0005886">
    <property type="term" value="C:plasma membrane"/>
    <property type="evidence" value="ECO:0007669"/>
    <property type="project" value="UniProtKB-SubCell"/>
</dbReference>
<accession>A0A5C8ZDC5</accession>
<keyword evidence="13" id="KW-1185">Reference proteome</keyword>
<feature type="binding site" evidence="8">
    <location>
        <position position="373"/>
    </location>
    <ligand>
        <name>[4Fe-4S] cluster</name>
        <dbReference type="ChEBI" id="CHEBI:49883"/>
        <label>1</label>
    </ligand>
</feature>
<organism evidence="12 13">
    <name type="scientific">Reinekea thalattae</name>
    <dbReference type="NCBI Taxonomy" id="2593301"/>
    <lineage>
        <taxon>Bacteria</taxon>
        <taxon>Pseudomonadati</taxon>
        <taxon>Pseudomonadota</taxon>
        <taxon>Gammaproteobacteria</taxon>
        <taxon>Oceanospirillales</taxon>
        <taxon>Saccharospirillaceae</taxon>
        <taxon>Reinekea</taxon>
    </lineage>
</organism>